<dbReference type="EMBL" id="BARS01001341">
    <property type="protein sequence ID" value="GAF70494.1"/>
    <property type="molecule type" value="Genomic_DNA"/>
</dbReference>
<organism evidence="1">
    <name type="scientific">marine sediment metagenome</name>
    <dbReference type="NCBI Taxonomy" id="412755"/>
    <lineage>
        <taxon>unclassified sequences</taxon>
        <taxon>metagenomes</taxon>
        <taxon>ecological metagenomes</taxon>
    </lineage>
</organism>
<reference evidence="1" key="1">
    <citation type="journal article" date="2014" name="Front. Microbiol.">
        <title>High frequency of phylogenetically diverse reductive dehalogenase-homologous genes in deep subseafloor sedimentary metagenomes.</title>
        <authorList>
            <person name="Kawai M."/>
            <person name="Futagami T."/>
            <person name="Toyoda A."/>
            <person name="Takaki Y."/>
            <person name="Nishi S."/>
            <person name="Hori S."/>
            <person name="Arai W."/>
            <person name="Tsubouchi T."/>
            <person name="Morono Y."/>
            <person name="Uchiyama I."/>
            <person name="Ito T."/>
            <person name="Fujiyama A."/>
            <person name="Inagaki F."/>
            <person name="Takami H."/>
        </authorList>
    </citation>
    <scope>NUCLEOTIDE SEQUENCE</scope>
    <source>
        <strain evidence="1">Expedition CK06-06</strain>
    </source>
</reference>
<accession>X0RNU3</accession>
<evidence type="ECO:0000313" key="1">
    <source>
        <dbReference type="EMBL" id="GAF70494.1"/>
    </source>
</evidence>
<proteinExistence type="predicted"/>
<sequence length="56" mass="6624">MNKYKLNILRWLTRGQVPDDILKKSFNHRVEDGKFTFNFKANVDTSQWRGCYGSAK</sequence>
<gene>
    <name evidence="1" type="ORF">S01H1_02693</name>
</gene>
<comment type="caution">
    <text evidence="1">The sequence shown here is derived from an EMBL/GenBank/DDBJ whole genome shotgun (WGS) entry which is preliminary data.</text>
</comment>
<dbReference type="AlphaFoldDB" id="X0RNU3"/>
<name>X0RNU3_9ZZZZ</name>
<protein>
    <submittedName>
        <fullName evidence="1">Uncharacterized protein</fullName>
    </submittedName>
</protein>